<reference evidence="3" key="1">
    <citation type="journal article" date="2019" name="Int. J. Syst. Evol. Microbiol.">
        <title>The Global Catalogue of Microorganisms (GCM) 10K type strain sequencing project: providing services to taxonomists for standard genome sequencing and annotation.</title>
        <authorList>
            <consortium name="The Broad Institute Genomics Platform"/>
            <consortium name="The Broad Institute Genome Sequencing Center for Infectious Disease"/>
            <person name="Wu L."/>
            <person name="Ma J."/>
        </authorList>
    </citation>
    <scope>NUCLEOTIDE SEQUENCE [LARGE SCALE GENOMIC DNA]</scope>
    <source>
        <strain evidence="3">CCUG 49560</strain>
    </source>
</reference>
<feature type="domain" description="Pvc16 N-terminal" evidence="1">
    <location>
        <begin position="5"/>
        <end position="183"/>
    </location>
</feature>
<gene>
    <name evidence="2" type="ORF">ACFO8L_02600</name>
</gene>
<sequence>MFQDLDATLAALVKAELSLRNVAISFAGPDDQFPPSSVTLPAVAFFLYDVRENFDLRDNHWRAELREDGVTLRTHPPARVDCSYLITAWPSASTPTPAEDEHRLLGEVLRVLIRHRTIPATYLRGELAGQEPPMPTKIIADNQLQSLGEFWQAMGGRPKATLHYKVTLSVDVAEPVEAGPAVTEKVIRIGQGLDRPAGENQPS</sequence>
<dbReference type="Pfam" id="PF14065">
    <property type="entry name" value="Pvc16_N"/>
    <property type="match status" value="1"/>
</dbReference>
<proteinExistence type="predicted"/>
<evidence type="ECO:0000313" key="3">
    <source>
        <dbReference type="Proteomes" id="UP001595891"/>
    </source>
</evidence>
<comment type="caution">
    <text evidence="2">The sequence shown here is derived from an EMBL/GenBank/DDBJ whole genome shotgun (WGS) entry which is preliminary data.</text>
</comment>
<protein>
    <submittedName>
        <fullName evidence="2">DUF4255 domain-containing protein</fullName>
    </submittedName>
</protein>
<name>A0ABV9E8M3_9ACTN</name>
<keyword evidence="3" id="KW-1185">Reference proteome</keyword>
<accession>A0ABV9E8M3</accession>
<dbReference type="RefSeq" id="WP_262840983.1">
    <property type="nucleotide sequence ID" value="NZ_JANZYP010000003.1"/>
</dbReference>
<dbReference type="EMBL" id="JBHSFN010000001">
    <property type="protein sequence ID" value="MFC4584947.1"/>
    <property type="molecule type" value="Genomic_DNA"/>
</dbReference>
<organism evidence="2 3">
    <name type="scientific">Sphaerisporangium corydalis</name>
    <dbReference type="NCBI Taxonomy" id="1441875"/>
    <lineage>
        <taxon>Bacteria</taxon>
        <taxon>Bacillati</taxon>
        <taxon>Actinomycetota</taxon>
        <taxon>Actinomycetes</taxon>
        <taxon>Streptosporangiales</taxon>
        <taxon>Streptosporangiaceae</taxon>
        <taxon>Sphaerisporangium</taxon>
    </lineage>
</organism>
<dbReference type="InterPro" id="IPR025351">
    <property type="entry name" value="Pvc16_N"/>
</dbReference>
<dbReference type="Proteomes" id="UP001595891">
    <property type="component" value="Unassembled WGS sequence"/>
</dbReference>
<evidence type="ECO:0000313" key="2">
    <source>
        <dbReference type="EMBL" id="MFC4584947.1"/>
    </source>
</evidence>
<evidence type="ECO:0000259" key="1">
    <source>
        <dbReference type="Pfam" id="PF14065"/>
    </source>
</evidence>